<protein>
    <submittedName>
        <fullName evidence="1">GYD family protein</fullName>
    </submittedName>
</protein>
<gene>
    <name evidence="1" type="ORF">AMJ87_09660</name>
</gene>
<sequence>MATYILVTKLSPELTKNVKKRAEIGRQWIERVRKNCPEVKFLAHYALLGPYDFLDIYEAPNEEAAAKVSMISLSGGATAAESWTAIPYKKFLKITKDL</sequence>
<dbReference type="Proteomes" id="UP000051096">
    <property type="component" value="Unassembled WGS sequence"/>
</dbReference>
<dbReference type="EMBL" id="LJUO01000107">
    <property type="protein sequence ID" value="KPK69955.1"/>
    <property type="molecule type" value="Genomic_DNA"/>
</dbReference>
<accession>A0A0S8G9Y1</accession>
<reference evidence="1 2" key="1">
    <citation type="journal article" date="2015" name="Microbiome">
        <title>Genomic resolution of linkages in carbon, nitrogen, and sulfur cycling among widespread estuary sediment bacteria.</title>
        <authorList>
            <person name="Baker B.J."/>
            <person name="Lazar C.S."/>
            <person name="Teske A.P."/>
            <person name="Dick G.J."/>
        </authorList>
    </citation>
    <scope>NUCLEOTIDE SEQUENCE [LARGE SCALE GENOMIC DNA]</scope>
    <source>
        <strain evidence="1">SM23_60</strain>
    </source>
</reference>
<evidence type="ECO:0000313" key="2">
    <source>
        <dbReference type="Proteomes" id="UP000051096"/>
    </source>
</evidence>
<comment type="caution">
    <text evidence="1">The sequence shown here is derived from an EMBL/GenBank/DDBJ whole genome shotgun (WGS) entry which is preliminary data.</text>
</comment>
<evidence type="ECO:0000313" key="1">
    <source>
        <dbReference type="EMBL" id="KPK69955.1"/>
    </source>
</evidence>
<dbReference type="InterPro" id="IPR014845">
    <property type="entry name" value="GYD/TTHA1554"/>
</dbReference>
<dbReference type="AlphaFoldDB" id="A0A0S8G9Y1"/>
<proteinExistence type="predicted"/>
<name>A0A0S8G9Y1_UNCW3</name>
<organism evidence="1 2">
    <name type="scientific">candidate division WOR_3 bacterium SM23_60</name>
    <dbReference type="NCBI Taxonomy" id="1703780"/>
    <lineage>
        <taxon>Bacteria</taxon>
        <taxon>Bacteria division WOR-3</taxon>
    </lineage>
</organism>
<dbReference type="Pfam" id="PF08734">
    <property type="entry name" value="GYD"/>
    <property type="match status" value="1"/>
</dbReference>